<dbReference type="GO" id="GO:0016787">
    <property type="term" value="F:hydrolase activity"/>
    <property type="evidence" value="ECO:0007669"/>
    <property type="project" value="UniProtKB-KW"/>
</dbReference>
<proteinExistence type="predicted"/>
<keyword evidence="4" id="KW-1185">Reference proteome</keyword>
<dbReference type="EMBL" id="KQ460647">
    <property type="protein sequence ID" value="KPJ13212.1"/>
    <property type="molecule type" value="Genomic_DNA"/>
</dbReference>
<keyword evidence="2" id="KW-0812">Transmembrane</keyword>
<evidence type="ECO:0000313" key="4">
    <source>
        <dbReference type="Proteomes" id="UP000053240"/>
    </source>
</evidence>
<keyword evidence="2" id="KW-0472">Membrane</keyword>
<feature type="compositionally biased region" description="Basic and acidic residues" evidence="1">
    <location>
        <begin position="171"/>
        <end position="181"/>
    </location>
</feature>
<dbReference type="AlphaFoldDB" id="A0A194R6B8"/>
<name>A0A194R6B8_PAPMA</name>
<protein>
    <submittedName>
        <fullName evidence="3">Juvenile hormone epoxide hydrolase</fullName>
    </submittedName>
</protein>
<keyword evidence="3" id="KW-0378">Hydrolase</keyword>
<feature type="region of interest" description="Disordered" evidence="1">
    <location>
        <begin position="157"/>
        <end position="181"/>
    </location>
</feature>
<evidence type="ECO:0000256" key="1">
    <source>
        <dbReference type="SAM" id="MobiDB-lite"/>
    </source>
</evidence>
<evidence type="ECO:0000256" key="2">
    <source>
        <dbReference type="SAM" id="Phobius"/>
    </source>
</evidence>
<feature type="transmembrane region" description="Helical" evidence="2">
    <location>
        <begin position="89"/>
        <end position="106"/>
    </location>
</feature>
<evidence type="ECO:0000313" key="3">
    <source>
        <dbReference type="EMBL" id="KPJ13212.1"/>
    </source>
</evidence>
<sequence>MTKENWSSTATMLYQKISGYEKANKGGHTRSIAGTHCLKRSDFKVWFVLNVNRLKLSVPNVRKRLCMTAIRFVLNVNRLKLSVPNMSKILLGFGALVVVYIAWSALSSESPKRLEIDQNEWWGPNELKGKEDTSIRPFKVQFTDEVLRRSGGHLRSIMSPIRPHSPPLRSVSKEARESAFE</sequence>
<accession>A0A194R6B8</accession>
<reference evidence="3 4" key="1">
    <citation type="journal article" date="2015" name="Nat. Commun.">
        <title>Outbred genome sequencing and CRISPR/Cas9 gene editing in butterflies.</title>
        <authorList>
            <person name="Li X."/>
            <person name="Fan D."/>
            <person name="Zhang W."/>
            <person name="Liu G."/>
            <person name="Zhang L."/>
            <person name="Zhao L."/>
            <person name="Fang X."/>
            <person name="Chen L."/>
            <person name="Dong Y."/>
            <person name="Chen Y."/>
            <person name="Ding Y."/>
            <person name="Zhao R."/>
            <person name="Feng M."/>
            <person name="Zhu Y."/>
            <person name="Feng Y."/>
            <person name="Jiang X."/>
            <person name="Zhu D."/>
            <person name="Xiang H."/>
            <person name="Feng X."/>
            <person name="Li S."/>
            <person name="Wang J."/>
            <person name="Zhang G."/>
            <person name="Kronforst M.R."/>
            <person name="Wang W."/>
        </authorList>
    </citation>
    <scope>NUCLEOTIDE SEQUENCE [LARGE SCALE GENOMIC DNA]</scope>
    <source>
        <strain evidence="3">Ya'a_city_454_Pm</strain>
        <tissue evidence="3">Whole body</tissue>
    </source>
</reference>
<organism evidence="3 4">
    <name type="scientific">Papilio machaon</name>
    <name type="common">Old World swallowtail butterfly</name>
    <dbReference type="NCBI Taxonomy" id="76193"/>
    <lineage>
        <taxon>Eukaryota</taxon>
        <taxon>Metazoa</taxon>
        <taxon>Ecdysozoa</taxon>
        <taxon>Arthropoda</taxon>
        <taxon>Hexapoda</taxon>
        <taxon>Insecta</taxon>
        <taxon>Pterygota</taxon>
        <taxon>Neoptera</taxon>
        <taxon>Endopterygota</taxon>
        <taxon>Lepidoptera</taxon>
        <taxon>Glossata</taxon>
        <taxon>Ditrysia</taxon>
        <taxon>Papilionoidea</taxon>
        <taxon>Papilionidae</taxon>
        <taxon>Papilioninae</taxon>
        <taxon>Papilio</taxon>
    </lineage>
</organism>
<dbReference type="InParanoid" id="A0A194R6B8"/>
<dbReference type="Proteomes" id="UP000053240">
    <property type="component" value="Unassembled WGS sequence"/>
</dbReference>
<gene>
    <name evidence="3" type="ORF">RR48_06303</name>
</gene>
<keyword evidence="2" id="KW-1133">Transmembrane helix</keyword>